<dbReference type="InterPro" id="IPR000436">
    <property type="entry name" value="Sushi_SCR_CCP_dom"/>
</dbReference>
<dbReference type="InterPro" id="IPR036508">
    <property type="entry name" value="Chitin-bd_dom_sf"/>
</dbReference>
<evidence type="ECO:0000313" key="5">
    <source>
        <dbReference type="Proteomes" id="UP000683360"/>
    </source>
</evidence>
<dbReference type="AlphaFoldDB" id="A0A8S3R750"/>
<keyword evidence="1" id="KW-1015">Disulfide bond</keyword>
<organism evidence="4 5">
    <name type="scientific">Mytilus edulis</name>
    <name type="common">Blue mussel</name>
    <dbReference type="NCBI Taxonomy" id="6550"/>
    <lineage>
        <taxon>Eukaryota</taxon>
        <taxon>Metazoa</taxon>
        <taxon>Spiralia</taxon>
        <taxon>Lophotrochozoa</taxon>
        <taxon>Mollusca</taxon>
        <taxon>Bivalvia</taxon>
        <taxon>Autobranchia</taxon>
        <taxon>Pteriomorphia</taxon>
        <taxon>Mytilida</taxon>
        <taxon>Mytiloidea</taxon>
        <taxon>Mytilidae</taxon>
        <taxon>Mytilinae</taxon>
        <taxon>Mytilus</taxon>
    </lineage>
</organism>
<name>A0A8S3R750_MYTED</name>
<dbReference type="SUPFAM" id="SSF57625">
    <property type="entry name" value="Invertebrate chitin-binding proteins"/>
    <property type="match status" value="2"/>
</dbReference>
<gene>
    <name evidence="4" type="ORF">MEDL_18320</name>
</gene>
<sequence length="377" mass="39881">MNTLAVPNAFLVKNCRPIAAPAHGTVSCAYSTTDLTCTATCDTGFSFQGLPANSQLSLKCTTTSIWADGDRFQDCVAGDGQTGTGTNVSQRPPVFTGTCIDQLSACPGEGDFTACTACNQFVTCAPDGIFITTCPPPTVWDDNEKKCSMSVASISGYFTIEHECQTSLCNKTNSPRNGKVNCVEDGKGNLKCYATCNRGFTFQTTSVEFRTCNQIDGSWQSGNIFPDCIDALLMKNCKTTAAPAHGTVTCAYSATDLTCTATCNTGYSFLGLPANSQLSLKCTTTNTWSDGDRFQDCVAGDGQTGTETHVSPRPPIFTGKCIDKLSACPAEGDFTACTACNQFVTCAPDGIFLTTCPPPTVWDDNKKQCSMVSSTCS</sequence>
<dbReference type="GO" id="GO:0008061">
    <property type="term" value="F:chitin binding"/>
    <property type="evidence" value="ECO:0007669"/>
    <property type="project" value="InterPro"/>
</dbReference>
<feature type="domain" description="Sushi" evidence="2">
    <location>
        <begin position="15"/>
        <end position="75"/>
    </location>
</feature>
<accession>A0A8S3R750</accession>
<feature type="domain" description="Chitin-binding type-2" evidence="3">
    <location>
        <begin position="326"/>
        <end position="377"/>
    </location>
</feature>
<feature type="domain" description="Sushi" evidence="2">
    <location>
        <begin position="237"/>
        <end position="297"/>
    </location>
</feature>
<dbReference type="InterPro" id="IPR035976">
    <property type="entry name" value="Sushi/SCR/CCP_sf"/>
</dbReference>
<dbReference type="InterPro" id="IPR044060">
    <property type="entry name" value="Bacterial_rp_domain"/>
</dbReference>
<dbReference type="Gene3D" id="2.10.70.10">
    <property type="entry name" value="Complement Module, domain 1"/>
    <property type="match status" value="2"/>
</dbReference>
<evidence type="ECO:0000313" key="4">
    <source>
        <dbReference type="EMBL" id="CAG2203923.1"/>
    </source>
</evidence>
<dbReference type="Gene3D" id="2.170.140.10">
    <property type="entry name" value="Chitin binding domain"/>
    <property type="match status" value="2"/>
</dbReference>
<dbReference type="SUPFAM" id="SSF57535">
    <property type="entry name" value="Complement control module/SCR domain"/>
    <property type="match status" value="1"/>
</dbReference>
<dbReference type="Pfam" id="PF18998">
    <property type="entry name" value="Flg_new_2"/>
    <property type="match status" value="2"/>
</dbReference>
<dbReference type="Pfam" id="PF01607">
    <property type="entry name" value="CBM_14"/>
    <property type="match status" value="1"/>
</dbReference>
<comment type="caution">
    <text evidence="4">The sequence shown here is derived from an EMBL/GenBank/DDBJ whole genome shotgun (WGS) entry which is preliminary data.</text>
</comment>
<evidence type="ECO:0000259" key="3">
    <source>
        <dbReference type="SMART" id="SM00494"/>
    </source>
</evidence>
<dbReference type="EMBL" id="CAJPWZ010000931">
    <property type="protein sequence ID" value="CAG2203923.1"/>
    <property type="molecule type" value="Genomic_DNA"/>
</dbReference>
<dbReference type="Proteomes" id="UP000683360">
    <property type="component" value="Unassembled WGS sequence"/>
</dbReference>
<dbReference type="SMART" id="SM00494">
    <property type="entry name" value="ChtBD2"/>
    <property type="match status" value="2"/>
</dbReference>
<reference evidence="4" key="1">
    <citation type="submission" date="2021-03" db="EMBL/GenBank/DDBJ databases">
        <authorList>
            <person name="Bekaert M."/>
        </authorList>
    </citation>
    <scope>NUCLEOTIDE SEQUENCE</scope>
</reference>
<dbReference type="InterPro" id="IPR002557">
    <property type="entry name" value="Chitin-bd_dom"/>
</dbReference>
<evidence type="ECO:0000256" key="1">
    <source>
        <dbReference type="ARBA" id="ARBA00023157"/>
    </source>
</evidence>
<keyword evidence="5" id="KW-1185">Reference proteome</keyword>
<evidence type="ECO:0000259" key="2">
    <source>
        <dbReference type="SMART" id="SM00032"/>
    </source>
</evidence>
<dbReference type="GO" id="GO:0005576">
    <property type="term" value="C:extracellular region"/>
    <property type="evidence" value="ECO:0007669"/>
    <property type="project" value="InterPro"/>
</dbReference>
<feature type="domain" description="Chitin-binding type-2" evidence="3">
    <location>
        <begin position="104"/>
        <end position="154"/>
    </location>
</feature>
<dbReference type="SMART" id="SM00032">
    <property type="entry name" value="CCP"/>
    <property type="match status" value="3"/>
</dbReference>
<feature type="domain" description="Sushi" evidence="2">
    <location>
        <begin position="169"/>
        <end position="228"/>
    </location>
</feature>
<protein>
    <submittedName>
        <fullName evidence="4">Uncharacterized protein</fullName>
    </submittedName>
</protein>
<dbReference type="OrthoDB" id="6069300at2759"/>
<proteinExistence type="predicted"/>